<dbReference type="AlphaFoldDB" id="A0AAD3SNE9"/>
<dbReference type="Proteomes" id="UP001279734">
    <property type="component" value="Unassembled WGS sequence"/>
</dbReference>
<evidence type="ECO:0000313" key="1">
    <source>
        <dbReference type="EMBL" id="GMH15033.1"/>
    </source>
</evidence>
<reference evidence="1" key="1">
    <citation type="submission" date="2023-05" db="EMBL/GenBank/DDBJ databases">
        <title>Nepenthes gracilis genome sequencing.</title>
        <authorList>
            <person name="Fukushima K."/>
        </authorList>
    </citation>
    <scope>NUCLEOTIDE SEQUENCE</scope>
    <source>
        <strain evidence="1">SING2019-196</strain>
    </source>
</reference>
<name>A0AAD3SNE9_NEPGR</name>
<evidence type="ECO:0000313" key="2">
    <source>
        <dbReference type="Proteomes" id="UP001279734"/>
    </source>
</evidence>
<gene>
    <name evidence="1" type="ORF">Nepgr_016874</name>
</gene>
<comment type="caution">
    <text evidence="1">The sequence shown here is derived from an EMBL/GenBank/DDBJ whole genome shotgun (WGS) entry which is preliminary data.</text>
</comment>
<organism evidence="1 2">
    <name type="scientific">Nepenthes gracilis</name>
    <name type="common">Slender pitcher plant</name>
    <dbReference type="NCBI Taxonomy" id="150966"/>
    <lineage>
        <taxon>Eukaryota</taxon>
        <taxon>Viridiplantae</taxon>
        <taxon>Streptophyta</taxon>
        <taxon>Embryophyta</taxon>
        <taxon>Tracheophyta</taxon>
        <taxon>Spermatophyta</taxon>
        <taxon>Magnoliopsida</taxon>
        <taxon>eudicotyledons</taxon>
        <taxon>Gunneridae</taxon>
        <taxon>Pentapetalae</taxon>
        <taxon>Caryophyllales</taxon>
        <taxon>Nepenthaceae</taxon>
        <taxon>Nepenthes</taxon>
    </lineage>
</organism>
<sequence>MGLSSISFQHPTAHYKYPQPSFFSPRFNGVTNTTPTDLFSLLSLAFSCENLGIFQSIQISLWFSLDNCNRLLITLLFSNRHPSVPWFPSSKRQLLNVQENNNIG</sequence>
<keyword evidence="2" id="KW-1185">Reference proteome</keyword>
<accession>A0AAD3SNE9</accession>
<dbReference type="EMBL" id="BSYO01000014">
    <property type="protein sequence ID" value="GMH15033.1"/>
    <property type="molecule type" value="Genomic_DNA"/>
</dbReference>
<proteinExistence type="predicted"/>
<protein>
    <submittedName>
        <fullName evidence="1">Uncharacterized protein</fullName>
    </submittedName>
</protein>